<dbReference type="InterPro" id="IPR042095">
    <property type="entry name" value="SUMF_sf"/>
</dbReference>
<gene>
    <name evidence="2" type="ORF">SAMN04488115_10619</name>
</gene>
<feature type="domain" description="Sulfatase-modifying factor enzyme-like" evidence="1">
    <location>
        <begin position="59"/>
        <end position="277"/>
    </location>
</feature>
<reference evidence="2 3" key="1">
    <citation type="submission" date="2016-10" db="EMBL/GenBank/DDBJ databases">
        <authorList>
            <person name="de Groot N.N."/>
        </authorList>
    </citation>
    <scope>NUCLEOTIDE SEQUENCE [LARGE SCALE GENOMIC DNA]</scope>
    <source>
        <strain evidence="2 3">DSM 26656</strain>
    </source>
</reference>
<dbReference type="EMBL" id="FNUY01000006">
    <property type="protein sequence ID" value="SEG50059.1"/>
    <property type="molecule type" value="Genomic_DNA"/>
</dbReference>
<evidence type="ECO:0000313" key="2">
    <source>
        <dbReference type="EMBL" id="SEG50059.1"/>
    </source>
</evidence>
<keyword evidence="3" id="KW-1185">Reference proteome</keyword>
<dbReference type="SUPFAM" id="SSF56436">
    <property type="entry name" value="C-type lectin-like"/>
    <property type="match status" value="1"/>
</dbReference>
<dbReference type="Proteomes" id="UP000236743">
    <property type="component" value="Unassembled WGS sequence"/>
</dbReference>
<organism evidence="2 3">
    <name type="scientific">Bosea lathyri</name>
    <dbReference type="NCBI Taxonomy" id="1036778"/>
    <lineage>
        <taxon>Bacteria</taxon>
        <taxon>Pseudomonadati</taxon>
        <taxon>Pseudomonadota</taxon>
        <taxon>Alphaproteobacteria</taxon>
        <taxon>Hyphomicrobiales</taxon>
        <taxon>Boseaceae</taxon>
        <taxon>Bosea</taxon>
    </lineage>
</organism>
<dbReference type="OrthoDB" id="9768004at2"/>
<name>A0A1H6AMW1_9HYPH</name>
<accession>A0A1H6AMW1</accession>
<proteinExistence type="predicted"/>
<dbReference type="PANTHER" id="PTHR23150">
    <property type="entry name" value="SULFATASE MODIFYING FACTOR 1, 2"/>
    <property type="match status" value="1"/>
</dbReference>
<dbReference type="PANTHER" id="PTHR23150:SF19">
    <property type="entry name" value="FORMYLGLYCINE-GENERATING ENZYME"/>
    <property type="match status" value="1"/>
</dbReference>
<dbReference type="RefSeq" id="WP_103873326.1">
    <property type="nucleotide sequence ID" value="NZ_FNUY01000006.1"/>
</dbReference>
<dbReference type="InterPro" id="IPR051043">
    <property type="entry name" value="Sulfatase_Mod_Factor_Kinase"/>
</dbReference>
<dbReference type="InterPro" id="IPR016187">
    <property type="entry name" value="CTDL_fold"/>
</dbReference>
<dbReference type="AlphaFoldDB" id="A0A1H6AMW1"/>
<dbReference type="Pfam" id="PF03781">
    <property type="entry name" value="FGE-sulfatase"/>
    <property type="match status" value="1"/>
</dbReference>
<dbReference type="GO" id="GO:0120147">
    <property type="term" value="F:formylglycine-generating oxidase activity"/>
    <property type="evidence" value="ECO:0007669"/>
    <property type="project" value="TreeGrafter"/>
</dbReference>
<dbReference type="InterPro" id="IPR005532">
    <property type="entry name" value="SUMF_dom"/>
</dbReference>
<protein>
    <submittedName>
        <fullName evidence="2">Formylglycine-generating enzyme, required for sulfatase activity, contains SUMF1/FGE domain</fullName>
    </submittedName>
</protein>
<evidence type="ECO:0000259" key="1">
    <source>
        <dbReference type="Pfam" id="PF03781"/>
    </source>
</evidence>
<sequence length="295" mass="31524">MGTTLRMALPALTTSAGLILMAGAAALLLAAQSRPVAPHLPLPQTATIPSTTLTHRLDGEYNRAGRPVDAPLVAIRIGKPLVIMRYQVTAADYALCVAAGACKRLESRAARGDLPVTGVSHGDATDYAIWLSHATGMNWRLPTDQEWAHAAGSRFIDDAKGDDPDEANPARRWLANYEREAARKAASSSAPRPVGSFGANEHGVHDMAGNVWEWTQSCLRRVTLDAAGDTVGETTNCGVYVVEGQHRAMMTSFIRNPKSGGCSAGTPPDNLGFRLVKEQGWRARLLAGLRRLLPA</sequence>
<evidence type="ECO:0000313" key="3">
    <source>
        <dbReference type="Proteomes" id="UP000236743"/>
    </source>
</evidence>
<dbReference type="Gene3D" id="3.90.1580.10">
    <property type="entry name" value="paralog of FGE (formylglycine-generating enzyme)"/>
    <property type="match status" value="1"/>
</dbReference>